<keyword evidence="5" id="KW-1185">Reference proteome</keyword>
<accession>A0A7W2EMA5</accession>
<organism evidence="4 5">
    <name type="scientific">Rugamonas fusca</name>
    <dbReference type="NCBI Taxonomy" id="2758568"/>
    <lineage>
        <taxon>Bacteria</taxon>
        <taxon>Pseudomonadati</taxon>
        <taxon>Pseudomonadota</taxon>
        <taxon>Betaproteobacteria</taxon>
        <taxon>Burkholderiales</taxon>
        <taxon>Oxalobacteraceae</taxon>
        <taxon>Telluria group</taxon>
        <taxon>Rugamonas</taxon>
    </lineage>
</organism>
<dbReference type="AlphaFoldDB" id="A0A7W2EMA5"/>
<evidence type="ECO:0000256" key="1">
    <source>
        <dbReference type="ARBA" id="ARBA00005801"/>
    </source>
</evidence>
<dbReference type="GO" id="GO:0004190">
    <property type="term" value="F:aspartic-type endopeptidase activity"/>
    <property type="evidence" value="ECO:0007669"/>
    <property type="project" value="InterPro"/>
</dbReference>
<sequence>MNHAIELILICMVAQAAYTDLSVRRIPNVLVLSGLLLALLLHLLDGAHWAPVTDWLAGALAGFFLFLPLYLARGMAAGDVKLLAMVGAFAGPRGALHIGLLSCLIGGLMALAMLLYNGRWRAVWRNLAALGKPLLLRLLGVPLQPVPLPPGASVGGIPYGLAVALGTMGYVLWGQ</sequence>
<evidence type="ECO:0000313" key="5">
    <source>
        <dbReference type="Proteomes" id="UP000566711"/>
    </source>
</evidence>
<dbReference type="PANTHER" id="PTHR30487:SF0">
    <property type="entry name" value="PREPILIN LEADER PEPTIDASE_N-METHYLTRANSFERASE-RELATED"/>
    <property type="match status" value="1"/>
</dbReference>
<keyword evidence="2" id="KW-0472">Membrane</keyword>
<comment type="similarity">
    <text evidence="1">Belongs to the peptidase A24 family.</text>
</comment>
<dbReference type="GO" id="GO:0006465">
    <property type="term" value="P:signal peptide processing"/>
    <property type="evidence" value="ECO:0007669"/>
    <property type="project" value="TreeGrafter"/>
</dbReference>
<reference evidence="4 5" key="1">
    <citation type="submission" date="2020-07" db="EMBL/GenBank/DDBJ databases">
        <title>Novel species isolated from subtropical streams in China.</title>
        <authorList>
            <person name="Lu H."/>
        </authorList>
    </citation>
    <scope>NUCLEOTIDE SEQUENCE [LARGE SCALE GENOMIC DNA]</scope>
    <source>
        <strain evidence="4 5">FT3S</strain>
    </source>
</reference>
<feature type="transmembrane region" description="Helical" evidence="2">
    <location>
        <begin position="152"/>
        <end position="173"/>
    </location>
</feature>
<protein>
    <submittedName>
        <fullName evidence="4">Prepilin peptidase</fullName>
    </submittedName>
</protein>
<feature type="transmembrane region" description="Helical" evidence="2">
    <location>
        <begin position="96"/>
        <end position="116"/>
    </location>
</feature>
<gene>
    <name evidence="4" type="ORF">H3H36_24595</name>
</gene>
<dbReference type="Pfam" id="PF01478">
    <property type="entry name" value="Peptidase_A24"/>
    <property type="match status" value="1"/>
</dbReference>
<evidence type="ECO:0000256" key="2">
    <source>
        <dbReference type="SAM" id="Phobius"/>
    </source>
</evidence>
<name>A0A7W2EMA5_9BURK</name>
<keyword evidence="2" id="KW-1133">Transmembrane helix</keyword>
<dbReference type="RefSeq" id="WP_182220687.1">
    <property type="nucleotide sequence ID" value="NZ_JACEZS010000033.1"/>
</dbReference>
<dbReference type="PANTHER" id="PTHR30487">
    <property type="entry name" value="TYPE 4 PREPILIN-LIKE PROTEINS LEADER PEPTIDE-PROCESSING ENZYME"/>
    <property type="match status" value="1"/>
</dbReference>
<feature type="transmembrane region" description="Helical" evidence="2">
    <location>
        <begin position="56"/>
        <end position="76"/>
    </location>
</feature>
<dbReference type="GO" id="GO:0005886">
    <property type="term" value="C:plasma membrane"/>
    <property type="evidence" value="ECO:0007669"/>
    <property type="project" value="TreeGrafter"/>
</dbReference>
<dbReference type="InterPro" id="IPR000045">
    <property type="entry name" value="Prepilin_IV_endopep_pep"/>
</dbReference>
<comment type="caution">
    <text evidence="4">The sequence shown here is derived from an EMBL/GenBank/DDBJ whole genome shotgun (WGS) entry which is preliminary data.</text>
</comment>
<dbReference type="EMBL" id="JACEZS010000033">
    <property type="protein sequence ID" value="MBA5608529.1"/>
    <property type="molecule type" value="Genomic_DNA"/>
</dbReference>
<feature type="transmembrane region" description="Helical" evidence="2">
    <location>
        <begin position="26"/>
        <end position="44"/>
    </location>
</feature>
<feature type="domain" description="Prepilin type IV endopeptidase peptidase" evidence="3">
    <location>
        <begin position="7"/>
        <end position="111"/>
    </location>
</feature>
<keyword evidence="2" id="KW-0812">Transmembrane</keyword>
<evidence type="ECO:0000313" key="4">
    <source>
        <dbReference type="EMBL" id="MBA5608529.1"/>
    </source>
</evidence>
<proteinExistence type="inferred from homology"/>
<dbReference type="Gene3D" id="1.20.120.1220">
    <property type="match status" value="1"/>
</dbReference>
<evidence type="ECO:0000259" key="3">
    <source>
        <dbReference type="Pfam" id="PF01478"/>
    </source>
</evidence>
<dbReference type="InterPro" id="IPR050882">
    <property type="entry name" value="Prepilin_peptidase/N-MTase"/>
</dbReference>
<dbReference type="Proteomes" id="UP000566711">
    <property type="component" value="Unassembled WGS sequence"/>
</dbReference>